<dbReference type="InterPro" id="IPR004424">
    <property type="entry name" value="IspE"/>
</dbReference>
<dbReference type="GO" id="GO:0005524">
    <property type="term" value="F:ATP binding"/>
    <property type="evidence" value="ECO:0007669"/>
    <property type="project" value="UniProtKB-UniRule"/>
</dbReference>
<dbReference type="InterPro" id="IPR006204">
    <property type="entry name" value="GHMP_kinase_N_dom"/>
</dbReference>
<evidence type="ECO:0000259" key="11">
    <source>
        <dbReference type="Pfam" id="PF00288"/>
    </source>
</evidence>
<evidence type="ECO:0000256" key="7">
    <source>
        <dbReference type="ARBA" id="ARBA00022840"/>
    </source>
</evidence>
<dbReference type="InterPro" id="IPR013750">
    <property type="entry name" value="GHMP_kinase_C_dom"/>
</dbReference>
<keyword evidence="6 10" id="KW-0418">Kinase</keyword>
<dbReference type="EMBL" id="CP030760">
    <property type="protein sequence ID" value="AXA41480.1"/>
    <property type="molecule type" value="Genomic_DNA"/>
</dbReference>
<dbReference type="UniPathway" id="UPA00056">
    <property type="reaction ID" value="UER00094"/>
</dbReference>
<dbReference type="GO" id="GO:0050515">
    <property type="term" value="F:4-(cytidine 5'-diphospho)-2-C-methyl-D-erythritol kinase activity"/>
    <property type="evidence" value="ECO:0007669"/>
    <property type="project" value="UniProtKB-UniRule"/>
</dbReference>
<evidence type="ECO:0000313" key="14">
    <source>
        <dbReference type="Proteomes" id="UP000251166"/>
    </source>
</evidence>
<dbReference type="Pfam" id="PF00288">
    <property type="entry name" value="GHMP_kinases_N"/>
    <property type="match status" value="1"/>
</dbReference>
<dbReference type="Proteomes" id="UP000251166">
    <property type="component" value="Chromosome"/>
</dbReference>
<dbReference type="SUPFAM" id="SSF55060">
    <property type="entry name" value="GHMP Kinase, C-terminal domain"/>
    <property type="match status" value="1"/>
</dbReference>
<feature type="domain" description="GHMP kinase C-terminal" evidence="12">
    <location>
        <begin position="228"/>
        <end position="286"/>
    </location>
</feature>
<dbReference type="SUPFAM" id="SSF54211">
    <property type="entry name" value="Ribosomal protein S5 domain 2-like"/>
    <property type="match status" value="1"/>
</dbReference>
<evidence type="ECO:0000256" key="8">
    <source>
        <dbReference type="ARBA" id="ARBA00023229"/>
    </source>
</evidence>
<accession>A0A2Z4YJ29</accession>
<feature type="active site" evidence="10">
    <location>
        <position position="153"/>
    </location>
</feature>
<dbReference type="AlphaFoldDB" id="A0A2Z4YJ29"/>
<evidence type="ECO:0000259" key="12">
    <source>
        <dbReference type="Pfam" id="PF08544"/>
    </source>
</evidence>
<evidence type="ECO:0000256" key="10">
    <source>
        <dbReference type="HAMAP-Rule" id="MF_00061"/>
    </source>
</evidence>
<dbReference type="PANTHER" id="PTHR43527:SF2">
    <property type="entry name" value="4-DIPHOSPHOCYTIDYL-2-C-METHYL-D-ERYTHRITOL KINASE, CHLOROPLASTIC"/>
    <property type="match status" value="1"/>
</dbReference>
<reference evidence="13 14" key="1">
    <citation type="submission" date="2018-07" db="EMBL/GenBank/DDBJ databases">
        <title>Rhizobium leguminosarum strain:ATCC 14479 Genome sequencing and assembly.</title>
        <authorList>
            <person name="Chakraborty R."/>
        </authorList>
    </citation>
    <scope>NUCLEOTIDE SEQUENCE [LARGE SCALE GENOMIC DNA]</scope>
    <source>
        <strain evidence="13 14">ATCC 14479</strain>
    </source>
</reference>
<evidence type="ECO:0000256" key="1">
    <source>
        <dbReference type="ARBA" id="ARBA00009684"/>
    </source>
</evidence>
<evidence type="ECO:0000256" key="9">
    <source>
        <dbReference type="ARBA" id="ARBA00032554"/>
    </source>
</evidence>
<proteinExistence type="inferred from homology"/>
<dbReference type="RefSeq" id="WP_112906041.1">
    <property type="nucleotide sequence ID" value="NZ_CP030760.1"/>
</dbReference>
<dbReference type="Pfam" id="PF08544">
    <property type="entry name" value="GHMP_kinases_C"/>
    <property type="match status" value="1"/>
</dbReference>
<dbReference type="HAMAP" id="MF_00061">
    <property type="entry name" value="IspE"/>
    <property type="match status" value="1"/>
</dbReference>
<dbReference type="Gene3D" id="3.30.230.10">
    <property type="match status" value="1"/>
</dbReference>
<evidence type="ECO:0000256" key="4">
    <source>
        <dbReference type="ARBA" id="ARBA00022679"/>
    </source>
</evidence>
<dbReference type="NCBIfam" id="TIGR00154">
    <property type="entry name" value="ispE"/>
    <property type="match status" value="1"/>
</dbReference>
<evidence type="ECO:0000256" key="3">
    <source>
        <dbReference type="ARBA" id="ARBA00017473"/>
    </source>
</evidence>
<keyword evidence="8 10" id="KW-0414">Isoprene biosynthesis</keyword>
<dbReference type="NCBIfam" id="NF011202">
    <property type="entry name" value="PRK14608.1"/>
    <property type="match status" value="1"/>
</dbReference>
<dbReference type="InterPro" id="IPR020568">
    <property type="entry name" value="Ribosomal_Su5_D2-typ_SF"/>
</dbReference>
<dbReference type="GO" id="GO:0019288">
    <property type="term" value="P:isopentenyl diphosphate biosynthetic process, methylerythritol 4-phosphate pathway"/>
    <property type="evidence" value="ECO:0007669"/>
    <property type="project" value="UniProtKB-UniRule"/>
</dbReference>
<dbReference type="Gene3D" id="3.30.70.890">
    <property type="entry name" value="GHMP kinase, C-terminal domain"/>
    <property type="match status" value="1"/>
</dbReference>
<name>A0A2Z4YJ29_RHILE</name>
<comment type="catalytic activity">
    <reaction evidence="10">
        <text>4-CDP-2-C-methyl-D-erythritol + ATP = 4-CDP-2-C-methyl-D-erythritol 2-phosphate + ADP + H(+)</text>
        <dbReference type="Rhea" id="RHEA:18437"/>
        <dbReference type="ChEBI" id="CHEBI:15378"/>
        <dbReference type="ChEBI" id="CHEBI:30616"/>
        <dbReference type="ChEBI" id="CHEBI:57823"/>
        <dbReference type="ChEBI" id="CHEBI:57919"/>
        <dbReference type="ChEBI" id="CHEBI:456216"/>
        <dbReference type="EC" id="2.7.1.148"/>
    </reaction>
</comment>
<dbReference type="InterPro" id="IPR014721">
    <property type="entry name" value="Ribsml_uS5_D2-typ_fold_subgr"/>
</dbReference>
<feature type="domain" description="GHMP kinase N-terminal" evidence="11">
    <location>
        <begin position="82"/>
        <end position="159"/>
    </location>
</feature>
<protein>
    <recommendedName>
        <fullName evidence="3 10">4-diphosphocytidyl-2-C-methyl-D-erythritol kinase</fullName>
        <shortName evidence="10">CMK</shortName>
        <ecNumber evidence="2 10">2.7.1.148</ecNumber>
    </recommendedName>
    <alternativeName>
        <fullName evidence="9 10">4-(cytidine-5'-diphospho)-2-C-methyl-D-erythritol kinase</fullName>
    </alternativeName>
</protein>
<keyword evidence="7 10" id="KW-0067">ATP-binding</keyword>
<comment type="pathway">
    <text evidence="10">Isoprenoid biosynthesis; isopentenyl diphosphate biosynthesis via DXP pathway; isopentenyl diphosphate from 1-deoxy-D-xylulose 5-phosphate: step 3/6.</text>
</comment>
<dbReference type="InterPro" id="IPR036554">
    <property type="entry name" value="GHMP_kinase_C_sf"/>
</dbReference>
<dbReference type="PIRSF" id="PIRSF010376">
    <property type="entry name" value="IspE"/>
    <property type="match status" value="1"/>
</dbReference>
<feature type="active site" evidence="10">
    <location>
        <position position="24"/>
    </location>
</feature>
<keyword evidence="4 10" id="KW-0808">Transferase</keyword>
<dbReference type="EC" id="2.7.1.148" evidence="2 10"/>
<evidence type="ECO:0000256" key="5">
    <source>
        <dbReference type="ARBA" id="ARBA00022741"/>
    </source>
</evidence>
<comment type="function">
    <text evidence="10">Catalyzes the phosphorylation of the position 2 hydroxy group of 4-diphosphocytidyl-2C-methyl-D-erythritol.</text>
</comment>
<feature type="binding site" evidence="10">
    <location>
        <begin position="111"/>
        <end position="121"/>
    </location>
    <ligand>
        <name>ATP</name>
        <dbReference type="ChEBI" id="CHEBI:30616"/>
    </ligand>
</feature>
<organism evidence="13 14">
    <name type="scientific">Rhizobium leguminosarum</name>
    <dbReference type="NCBI Taxonomy" id="384"/>
    <lineage>
        <taxon>Bacteria</taxon>
        <taxon>Pseudomonadati</taxon>
        <taxon>Pseudomonadota</taxon>
        <taxon>Alphaproteobacteria</taxon>
        <taxon>Hyphomicrobiales</taxon>
        <taxon>Rhizobiaceae</taxon>
        <taxon>Rhizobium/Agrobacterium group</taxon>
        <taxon>Rhizobium</taxon>
    </lineage>
</organism>
<evidence type="ECO:0000256" key="6">
    <source>
        <dbReference type="ARBA" id="ARBA00022777"/>
    </source>
</evidence>
<keyword evidence="5 10" id="KW-0547">Nucleotide-binding</keyword>
<evidence type="ECO:0000256" key="2">
    <source>
        <dbReference type="ARBA" id="ARBA00012052"/>
    </source>
</evidence>
<dbReference type="GO" id="GO:0016114">
    <property type="term" value="P:terpenoid biosynthetic process"/>
    <property type="evidence" value="ECO:0007669"/>
    <property type="project" value="UniProtKB-UniRule"/>
</dbReference>
<gene>
    <name evidence="10" type="primary">ispE</name>
    <name evidence="13" type="ORF">DLJ82_3915</name>
</gene>
<comment type="similarity">
    <text evidence="1 10">Belongs to the GHMP kinase family. IspE subfamily.</text>
</comment>
<evidence type="ECO:0000313" key="13">
    <source>
        <dbReference type="EMBL" id="AXA41480.1"/>
    </source>
</evidence>
<dbReference type="PANTHER" id="PTHR43527">
    <property type="entry name" value="4-DIPHOSPHOCYTIDYL-2-C-METHYL-D-ERYTHRITOL KINASE, CHLOROPLASTIC"/>
    <property type="match status" value="1"/>
</dbReference>
<sequence length="303" mass="31897">MMSSENRSDFSASCSSITEEARAKINLALHVTGQRPDGYHLLDMLVTFADHGDRLDFMRSPTDEFSLSGRFGETLAGDDGTNLVLKARDLLREAIGPLAFPVRIHLEKNLPVASGIGGGSADAAATLRGLVRLWGTSLPEEALAALALKLGADVPMCLASRPLIARGIGEKIEPVPELPALAMVLANPLKGVSTPEVFRQLATKNNPALSLPPSRPQAADWLAAIGAARNDLEPPARELVPEIAVISAMLQAHGALLTRMSGSGATCFGIFATMAAAEDAAAALHDERPDWYFQATETVSGGA</sequence>